<dbReference type="AlphaFoldDB" id="A0AA88NAM0"/>
<feature type="region of interest" description="Disordered" evidence="1">
    <location>
        <begin position="116"/>
        <end position="152"/>
    </location>
</feature>
<feature type="chain" id="PRO_5041641775" evidence="3">
    <location>
        <begin position="23"/>
        <end position="213"/>
    </location>
</feature>
<reference evidence="4" key="1">
    <citation type="submission" date="2023-08" db="EMBL/GenBank/DDBJ databases">
        <title>Pelteobagrus vachellii genome.</title>
        <authorList>
            <person name="Liu H."/>
        </authorList>
    </citation>
    <scope>NUCLEOTIDE SEQUENCE</scope>
    <source>
        <strain evidence="4">PRFRI_2022a</strain>
        <tissue evidence="4">Muscle</tissue>
    </source>
</reference>
<dbReference type="EMBL" id="JAVHJS010000006">
    <property type="protein sequence ID" value="KAK2855307.1"/>
    <property type="molecule type" value="Genomic_DNA"/>
</dbReference>
<evidence type="ECO:0000313" key="5">
    <source>
        <dbReference type="Proteomes" id="UP001187315"/>
    </source>
</evidence>
<feature type="transmembrane region" description="Helical" evidence="2">
    <location>
        <begin position="158"/>
        <end position="178"/>
    </location>
</feature>
<evidence type="ECO:0000256" key="2">
    <source>
        <dbReference type="SAM" id="Phobius"/>
    </source>
</evidence>
<gene>
    <name evidence="4" type="ORF">Q7C36_007176</name>
</gene>
<accession>A0AA88NAM0</accession>
<organism evidence="4 5">
    <name type="scientific">Tachysurus vachellii</name>
    <name type="common">Darkbarbel catfish</name>
    <name type="synonym">Pelteobagrus vachellii</name>
    <dbReference type="NCBI Taxonomy" id="175792"/>
    <lineage>
        <taxon>Eukaryota</taxon>
        <taxon>Metazoa</taxon>
        <taxon>Chordata</taxon>
        <taxon>Craniata</taxon>
        <taxon>Vertebrata</taxon>
        <taxon>Euteleostomi</taxon>
        <taxon>Actinopterygii</taxon>
        <taxon>Neopterygii</taxon>
        <taxon>Teleostei</taxon>
        <taxon>Ostariophysi</taxon>
        <taxon>Siluriformes</taxon>
        <taxon>Bagridae</taxon>
        <taxon>Tachysurus</taxon>
    </lineage>
</organism>
<keyword evidence="2" id="KW-0472">Membrane</keyword>
<name>A0AA88NAM0_TACVA</name>
<evidence type="ECO:0000256" key="1">
    <source>
        <dbReference type="SAM" id="MobiDB-lite"/>
    </source>
</evidence>
<dbReference type="Proteomes" id="UP001187315">
    <property type="component" value="Unassembled WGS sequence"/>
</dbReference>
<proteinExistence type="predicted"/>
<keyword evidence="5" id="KW-1185">Reference proteome</keyword>
<comment type="caution">
    <text evidence="4">The sequence shown here is derived from an EMBL/GenBank/DDBJ whole genome shotgun (WGS) entry which is preliminary data.</text>
</comment>
<feature type="signal peptide" evidence="3">
    <location>
        <begin position="1"/>
        <end position="22"/>
    </location>
</feature>
<keyword evidence="2" id="KW-1133">Transmembrane helix</keyword>
<protein>
    <submittedName>
        <fullName evidence="4">Uncharacterized protein</fullName>
    </submittedName>
</protein>
<evidence type="ECO:0000256" key="3">
    <source>
        <dbReference type="SAM" id="SignalP"/>
    </source>
</evidence>
<feature type="compositionally biased region" description="Basic and acidic residues" evidence="1">
    <location>
        <begin position="120"/>
        <end position="130"/>
    </location>
</feature>
<evidence type="ECO:0000313" key="4">
    <source>
        <dbReference type="EMBL" id="KAK2855307.1"/>
    </source>
</evidence>
<keyword evidence="2" id="KW-0812">Transmembrane</keyword>
<sequence length="213" mass="23307">MCAIRKLFISCVVMLWMNLTLSEVPHWCCVESFTNKSVMFTVNTTKHCIKSIWNKEETPIIDEHNNVSNIVLKKGPNWILLKGNISGINFKCMDPYHEILTLHCTDPCDSGKADTFMDVDSNHDEGHGGDGGDGGHGGDGGDRGPRGDGVPDSKDAEISVIASIAFISVAFVILSIIWKSGRYRRCCANRPEANHANGGFQAVGQVDQQETIV</sequence>
<feature type="compositionally biased region" description="Basic and acidic residues" evidence="1">
    <location>
        <begin position="139"/>
        <end position="152"/>
    </location>
</feature>
<keyword evidence="3" id="KW-0732">Signal</keyword>